<dbReference type="SUPFAM" id="SSF55298">
    <property type="entry name" value="YjgF-like"/>
    <property type="match status" value="1"/>
</dbReference>
<accession>A0A8A7K8U6</accession>
<evidence type="ECO:0000313" key="5">
    <source>
        <dbReference type="Proteomes" id="UP000665020"/>
    </source>
</evidence>
<feature type="binding site" evidence="2">
    <location>
        <position position="105"/>
    </location>
    <ligand>
        <name>prephenate</name>
        <dbReference type="ChEBI" id="CHEBI:29934"/>
    </ligand>
</feature>
<feature type="binding site" evidence="2">
    <location>
        <position position="5"/>
    </location>
    <ligand>
        <name>prephenate</name>
        <dbReference type="ChEBI" id="CHEBI:29934"/>
    </ligand>
</feature>
<dbReference type="PANTHER" id="PTHR21164:SF0">
    <property type="entry name" value="CHORISMATE MUTASE AROH"/>
    <property type="match status" value="1"/>
</dbReference>
<dbReference type="RefSeq" id="WP_230866675.1">
    <property type="nucleotide sequence ID" value="NZ_CP046640.1"/>
</dbReference>
<dbReference type="Proteomes" id="UP000665020">
    <property type="component" value="Chromosome"/>
</dbReference>
<dbReference type="KEGG" id="ifn:GM661_09635"/>
<sequence>MRGIRGAISVEKNTRTAILENTSLLLKEMIANNKLSENDIISIFFTATDDLDEVYPAVAARQLGFADIPLLCYQEMKVKDSLEKCIRVLMFVDFDCALQEVKHVYLKKAKKLRPDLLNQENRLDKER</sequence>
<dbReference type="Gene3D" id="3.30.1330.40">
    <property type="entry name" value="RutC-like"/>
    <property type="match status" value="1"/>
</dbReference>
<reference evidence="4" key="1">
    <citation type="submission" date="2019-12" db="EMBL/GenBank/DDBJ databases">
        <authorList>
            <person name="zhang j."/>
            <person name="sun C.M."/>
        </authorList>
    </citation>
    <scope>NUCLEOTIDE SEQUENCE</scope>
    <source>
        <strain evidence="4">NS-1</strain>
    </source>
</reference>
<organism evidence="4 5">
    <name type="scientific">Iocasia fonsfrigidae</name>
    <dbReference type="NCBI Taxonomy" id="2682810"/>
    <lineage>
        <taxon>Bacteria</taxon>
        <taxon>Bacillati</taxon>
        <taxon>Bacillota</taxon>
        <taxon>Clostridia</taxon>
        <taxon>Halanaerobiales</taxon>
        <taxon>Halanaerobiaceae</taxon>
        <taxon>Iocasia</taxon>
    </lineage>
</organism>
<protein>
    <recommendedName>
        <fullName evidence="1 3">chorismate mutase</fullName>
        <ecNumber evidence="1 3">5.4.99.5</ecNumber>
    </recommendedName>
</protein>
<comment type="catalytic activity">
    <reaction evidence="3">
        <text>chorismate = prephenate</text>
        <dbReference type="Rhea" id="RHEA:13897"/>
        <dbReference type="ChEBI" id="CHEBI:29748"/>
        <dbReference type="ChEBI" id="CHEBI:29934"/>
        <dbReference type="EC" id="5.4.99.5"/>
    </reaction>
</comment>
<dbReference type="EC" id="5.4.99.5" evidence="1 3"/>
<feature type="binding site" evidence="2">
    <location>
        <position position="87"/>
    </location>
    <ligand>
        <name>prephenate</name>
        <dbReference type="ChEBI" id="CHEBI:29934"/>
    </ligand>
</feature>
<dbReference type="EMBL" id="CP046640">
    <property type="protein sequence ID" value="QTL98223.1"/>
    <property type="molecule type" value="Genomic_DNA"/>
</dbReference>
<name>A0A8A7K8U6_9FIRM</name>
<dbReference type="NCBIfam" id="TIGR01796">
    <property type="entry name" value="CM_mono_aroH"/>
    <property type="match status" value="1"/>
</dbReference>
<dbReference type="Pfam" id="PF07736">
    <property type="entry name" value="CM_1"/>
    <property type="match status" value="1"/>
</dbReference>
<keyword evidence="3 4" id="KW-0413">Isomerase</keyword>
<dbReference type="GO" id="GO:0009073">
    <property type="term" value="P:aromatic amino acid family biosynthetic process"/>
    <property type="evidence" value="ECO:0007669"/>
    <property type="project" value="UniProtKB-UniRule"/>
</dbReference>
<dbReference type="InterPro" id="IPR008243">
    <property type="entry name" value="Chorismate_mutase_AroH"/>
</dbReference>
<dbReference type="PANTHER" id="PTHR21164">
    <property type="entry name" value="CHORISMATE MUTASE"/>
    <property type="match status" value="1"/>
</dbReference>
<dbReference type="PIRSF" id="PIRSF005965">
    <property type="entry name" value="Chor_mut_AroH"/>
    <property type="match status" value="1"/>
</dbReference>
<evidence type="ECO:0000256" key="2">
    <source>
        <dbReference type="PIRSR" id="PIRSR005965-1"/>
    </source>
</evidence>
<keyword evidence="2 3" id="KW-0028">Amino-acid biosynthesis</keyword>
<proteinExistence type="predicted"/>
<dbReference type="InterPro" id="IPR035959">
    <property type="entry name" value="RutC-like_sf"/>
</dbReference>
<gene>
    <name evidence="4" type="primary">aroH</name>
    <name evidence="4" type="ORF">GM661_09635</name>
</gene>
<dbReference type="PROSITE" id="PS51167">
    <property type="entry name" value="CHORISMATE_MUT_1"/>
    <property type="match status" value="1"/>
</dbReference>
<keyword evidence="2 3" id="KW-0057">Aromatic amino acid biosynthesis</keyword>
<dbReference type="CDD" id="cd02185">
    <property type="entry name" value="AroH"/>
    <property type="match status" value="1"/>
</dbReference>
<dbReference type="AlphaFoldDB" id="A0A8A7K8U6"/>
<evidence type="ECO:0000313" key="4">
    <source>
        <dbReference type="EMBL" id="QTL98223.1"/>
    </source>
</evidence>
<dbReference type="GO" id="GO:0046417">
    <property type="term" value="P:chorismate metabolic process"/>
    <property type="evidence" value="ECO:0007669"/>
    <property type="project" value="TreeGrafter"/>
</dbReference>
<dbReference type="GO" id="GO:0008652">
    <property type="term" value="P:amino acid biosynthetic process"/>
    <property type="evidence" value="ECO:0007669"/>
    <property type="project" value="UniProtKB-UniRule"/>
</dbReference>
<dbReference type="UniPathway" id="UPA00120">
    <property type="reaction ID" value="UER00203"/>
</dbReference>
<evidence type="ECO:0000256" key="1">
    <source>
        <dbReference type="NCBIfam" id="TIGR01796"/>
    </source>
</evidence>
<keyword evidence="5" id="KW-1185">Reference proteome</keyword>
<evidence type="ECO:0000256" key="3">
    <source>
        <dbReference type="PROSITE-ProRule" id="PRU00514"/>
    </source>
</evidence>
<dbReference type="GO" id="GO:0004106">
    <property type="term" value="F:chorismate mutase activity"/>
    <property type="evidence" value="ECO:0007669"/>
    <property type="project" value="UniProtKB-UniRule"/>
</dbReference>